<evidence type="ECO:0000313" key="2">
    <source>
        <dbReference type="Proteomes" id="UP000003250"/>
    </source>
</evidence>
<protein>
    <submittedName>
        <fullName evidence="1">Uncharacterized protein</fullName>
    </submittedName>
</protein>
<dbReference type="AlphaFoldDB" id="H0HNH6"/>
<keyword evidence="2" id="KW-1185">Reference proteome</keyword>
<proteinExistence type="predicted"/>
<dbReference type="Proteomes" id="UP000003250">
    <property type="component" value="Unassembled WGS sequence"/>
</dbReference>
<evidence type="ECO:0000313" key="1">
    <source>
        <dbReference type="EMBL" id="EHK57748.1"/>
    </source>
</evidence>
<accession>H0HNH6</accession>
<sequence length="41" mass="4795">MEFLIGLLMGWVGGRFINEYRLANRHSIFFIGKLVVTLRLI</sequence>
<reference evidence="1 2" key="1">
    <citation type="journal article" date="2012" name="J. Bacteriol.">
        <title>Draft Genome Sequence of Mesorhizobium alhagi CCNWXJ12-2T, a Novel Salt-Resistant Species Isolated from the Desert of Northwestern China.</title>
        <authorList>
            <person name="Zhou M."/>
            <person name="Chen W."/>
            <person name="Chen H."/>
            <person name="Wei G."/>
        </authorList>
    </citation>
    <scope>NUCLEOTIDE SEQUENCE [LARGE SCALE GENOMIC DNA]</scope>
    <source>
        <strain evidence="1 2">CCNWXJ12-2</strain>
    </source>
</reference>
<dbReference type="EMBL" id="AHAM01000057">
    <property type="protein sequence ID" value="EHK57748.1"/>
    <property type="molecule type" value="Genomic_DNA"/>
</dbReference>
<name>H0HNH6_9HYPH</name>
<organism evidence="1 2">
    <name type="scientific">Mesorhizobium alhagi CCNWXJ12-2</name>
    <dbReference type="NCBI Taxonomy" id="1107882"/>
    <lineage>
        <taxon>Bacteria</taxon>
        <taxon>Pseudomonadati</taxon>
        <taxon>Pseudomonadota</taxon>
        <taxon>Alphaproteobacteria</taxon>
        <taxon>Hyphomicrobiales</taxon>
        <taxon>Phyllobacteriaceae</taxon>
        <taxon>Allomesorhizobium</taxon>
    </lineage>
</organism>
<gene>
    <name evidence="1" type="ORF">MAXJ12_08494</name>
</gene>